<dbReference type="InterPro" id="IPR029069">
    <property type="entry name" value="HotDog_dom_sf"/>
</dbReference>
<dbReference type="NCBIfam" id="TIGR00369">
    <property type="entry name" value="unchar_dom_1"/>
    <property type="match status" value="1"/>
</dbReference>
<dbReference type="Pfam" id="PF03061">
    <property type="entry name" value="4HBT"/>
    <property type="match status" value="1"/>
</dbReference>
<dbReference type="Gene3D" id="3.10.129.10">
    <property type="entry name" value="Hotdog Thioesterase"/>
    <property type="match status" value="1"/>
</dbReference>
<dbReference type="EMBL" id="JAVREJ010000019">
    <property type="protein sequence ID" value="MDT0352531.1"/>
    <property type="molecule type" value="Genomic_DNA"/>
</dbReference>
<dbReference type="PANTHER" id="PTHR43240:SF8">
    <property type="entry name" value="PHENYLACETIC ACID DEGRADATION-RELATED PROTEIN"/>
    <property type="match status" value="1"/>
</dbReference>
<reference evidence="4" key="1">
    <citation type="submission" date="2023-07" db="EMBL/GenBank/DDBJ databases">
        <title>30 novel species of actinomycetes from the DSMZ collection.</title>
        <authorList>
            <person name="Nouioui I."/>
        </authorList>
    </citation>
    <scope>NUCLEOTIDE SEQUENCE [LARGE SCALE GENOMIC DNA]</scope>
    <source>
        <strain evidence="4">DSM 45834</strain>
    </source>
</reference>
<proteinExistence type="predicted"/>
<keyword evidence="4" id="KW-1185">Reference proteome</keyword>
<accession>A0ABU2NFK2</accession>
<keyword evidence="1 3" id="KW-0378">Hydrolase</keyword>
<feature type="domain" description="Thioesterase" evidence="2">
    <location>
        <begin position="51"/>
        <end position="127"/>
    </location>
</feature>
<gene>
    <name evidence="3" type="ORF">RM445_23680</name>
</gene>
<organism evidence="3 4">
    <name type="scientific">Pseudonocardia charpentierae</name>
    <dbReference type="NCBI Taxonomy" id="3075545"/>
    <lineage>
        <taxon>Bacteria</taxon>
        <taxon>Bacillati</taxon>
        <taxon>Actinomycetota</taxon>
        <taxon>Actinomycetes</taxon>
        <taxon>Pseudonocardiales</taxon>
        <taxon>Pseudonocardiaceae</taxon>
        <taxon>Pseudonocardia</taxon>
    </lineage>
</organism>
<dbReference type="CDD" id="cd03443">
    <property type="entry name" value="PaaI_thioesterase"/>
    <property type="match status" value="1"/>
</dbReference>
<dbReference type="RefSeq" id="WP_311559039.1">
    <property type="nucleotide sequence ID" value="NZ_JAVREJ010000019.1"/>
</dbReference>
<dbReference type="Proteomes" id="UP001183202">
    <property type="component" value="Unassembled WGS sequence"/>
</dbReference>
<dbReference type="InterPro" id="IPR006683">
    <property type="entry name" value="Thioestr_dom"/>
</dbReference>
<protein>
    <submittedName>
        <fullName evidence="3">PaaI family thioesterase</fullName>
        <ecNumber evidence="3">3.1.2.-</ecNumber>
    </submittedName>
</protein>
<evidence type="ECO:0000259" key="2">
    <source>
        <dbReference type="Pfam" id="PF03061"/>
    </source>
</evidence>
<evidence type="ECO:0000313" key="4">
    <source>
        <dbReference type="Proteomes" id="UP001183202"/>
    </source>
</evidence>
<dbReference type="GO" id="GO:0016787">
    <property type="term" value="F:hydrolase activity"/>
    <property type="evidence" value="ECO:0007669"/>
    <property type="project" value="UniProtKB-KW"/>
</dbReference>
<comment type="caution">
    <text evidence="3">The sequence shown here is derived from an EMBL/GenBank/DDBJ whole genome shotgun (WGS) entry which is preliminary data.</text>
</comment>
<sequence>MRDGGETGTAEQLNALSDGHFPGLIGFTVVEVHDDGVSARLAVRPDLLAPNGYLHAASVIGLADTACGYGCRLVLPEGATGFTTIELKSNFLGTVRDGAIACRARLVHGGRTTQVWDATVTAEETGKTLALFRCTQAILWPR</sequence>
<evidence type="ECO:0000256" key="1">
    <source>
        <dbReference type="ARBA" id="ARBA00022801"/>
    </source>
</evidence>
<name>A0ABU2NFK2_9PSEU</name>
<dbReference type="InterPro" id="IPR003736">
    <property type="entry name" value="PAAI_dom"/>
</dbReference>
<dbReference type="PANTHER" id="PTHR43240">
    <property type="entry name" value="1,4-DIHYDROXY-2-NAPHTHOYL-COA THIOESTERASE 1"/>
    <property type="match status" value="1"/>
</dbReference>
<dbReference type="SUPFAM" id="SSF54637">
    <property type="entry name" value="Thioesterase/thiol ester dehydrase-isomerase"/>
    <property type="match status" value="1"/>
</dbReference>
<dbReference type="EC" id="3.1.2.-" evidence="3"/>
<evidence type="ECO:0000313" key="3">
    <source>
        <dbReference type="EMBL" id="MDT0352531.1"/>
    </source>
</evidence>